<feature type="chain" id="PRO_5034061271" evidence="1">
    <location>
        <begin position="18"/>
        <end position="156"/>
    </location>
</feature>
<reference evidence="2" key="1">
    <citation type="submission" date="2018-12" db="EMBL/GenBank/DDBJ databases">
        <authorList>
            <person name="Syme R.A."/>
            <person name="Farfan-Caceres L."/>
            <person name="Lichtenzveig J."/>
        </authorList>
    </citation>
    <scope>NUCLEOTIDE SEQUENCE</scope>
    <source>
        <strain evidence="2">Al4</strain>
    </source>
</reference>
<dbReference type="OrthoDB" id="5419608at2759"/>
<protein>
    <submittedName>
        <fullName evidence="2">Uncharacterized protein</fullName>
    </submittedName>
</protein>
<keyword evidence="1" id="KW-0732">Signal</keyword>
<evidence type="ECO:0000256" key="1">
    <source>
        <dbReference type="SAM" id="SignalP"/>
    </source>
</evidence>
<keyword evidence="3" id="KW-1185">Reference proteome</keyword>
<evidence type="ECO:0000313" key="2">
    <source>
        <dbReference type="EMBL" id="KAF9695704.1"/>
    </source>
</evidence>
<organism evidence="2 3">
    <name type="scientific">Ascochyta lentis</name>
    <dbReference type="NCBI Taxonomy" id="205686"/>
    <lineage>
        <taxon>Eukaryota</taxon>
        <taxon>Fungi</taxon>
        <taxon>Dikarya</taxon>
        <taxon>Ascomycota</taxon>
        <taxon>Pezizomycotina</taxon>
        <taxon>Dothideomycetes</taxon>
        <taxon>Pleosporomycetidae</taxon>
        <taxon>Pleosporales</taxon>
        <taxon>Pleosporineae</taxon>
        <taxon>Didymellaceae</taxon>
        <taxon>Ascochyta</taxon>
    </lineage>
</organism>
<dbReference type="Proteomes" id="UP000651452">
    <property type="component" value="Unassembled WGS sequence"/>
</dbReference>
<feature type="signal peptide" evidence="1">
    <location>
        <begin position="1"/>
        <end position="17"/>
    </location>
</feature>
<dbReference type="EMBL" id="RZGK01000011">
    <property type="protein sequence ID" value="KAF9695704.1"/>
    <property type="molecule type" value="Genomic_DNA"/>
</dbReference>
<evidence type="ECO:0000313" key="3">
    <source>
        <dbReference type="Proteomes" id="UP000651452"/>
    </source>
</evidence>
<dbReference type="AlphaFoldDB" id="A0A8H7J0J7"/>
<proteinExistence type="predicted"/>
<sequence length="156" mass="16588">MKLTSFVIPALASIASAVPDFAIGTQYMVTAKDGAQLASITSAYVKAMESYQASLTAQPEWSSAYSALVEFQETGKNVPEGVTATDRILTYTTTPDWYNAMPTDLKNYIEKNRKEQDKIRDSVVASVKGDAATSKSLGMYVSAAMAAVVAGVAIAL</sequence>
<accession>A0A8H7J0J7</accession>
<comment type="caution">
    <text evidence="2">The sequence shown here is derived from an EMBL/GenBank/DDBJ whole genome shotgun (WGS) entry which is preliminary data.</text>
</comment>
<name>A0A8H7J0J7_9PLEO</name>
<reference evidence="2" key="2">
    <citation type="submission" date="2020-09" db="EMBL/GenBank/DDBJ databases">
        <title>Reference genome assembly for Australian Ascochyta lentis isolate Al4.</title>
        <authorList>
            <person name="Lee R.C."/>
            <person name="Farfan-Caceres L.M."/>
            <person name="Debler J.W."/>
            <person name="Williams A.H."/>
            <person name="Henares B.M."/>
        </authorList>
    </citation>
    <scope>NUCLEOTIDE SEQUENCE</scope>
    <source>
        <strain evidence="2">Al4</strain>
    </source>
</reference>
<gene>
    <name evidence="2" type="ORF">EKO04_006503</name>
</gene>